<dbReference type="EMBL" id="VIEB01000432">
    <property type="protein sequence ID" value="TQD91079.1"/>
    <property type="molecule type" value="Genomic_DNA"/>
</dbReference>
<evidence type="ECO:0000313" key="1">
    <source>
        <dbReference type="EMBL" id="TQD91079.1"/>
    </source>
</evidence>
<reference evidence="1 2" key="1">
    <citation type="journal article" date="2019" name="G3 (Bethesda)">
        <title>Sequencing of a Wild Apple (Malus baccata) Genome Unravels the Differences Between Cultivated and Wild Apple Species Regarding Disease Resistance and Cold Tolerance.</title>
        <authorList>
            <person name="Chen X."/>
        </authorList>
    </citation>
    <scope>NUCLEOTIDE SEQUENCE [LARGE SCALE GENOMIC DNA]</scope>
    <source>
        <strain evidence="2">cv. Shandingzi</strain>
        <tissue evidence="1">Leaves</tissue>
    </source>
</reference>
<protein>
    <submittedName>
        <fullName evidence="1">Uncharacterized protein</fullName>
    </submittedName>
</protein>
<name>A0A540LXM5_MALBA</name>
<evidence type="ECO:0000313" key="2">
    <source>
        <dbReference type="Proteomes" id="UP000315295"/>
    </source>
</evidence>
<organism evidence="1 2">
    <name type="scientific">Malus baccata</name>
    <name type="common">Siberian crab apple</name>
    <name type="synonym">Pyrus baccata</name>
    <dbReference type="NCBI Taxonomy" id="106549"/>
    <lineage>
        <taxon>Eukaryota</taxon>
        <taxon>Viridiplantae</taxon>
        <taxon>Streptophyta</taxon>
        <taxon>Embryophyta</taxon>
        <taxon>Tracheophyta</taxon>
        <taxon>Spermatophyta</taxon>
        <taxon>Magnoliopsida</taxon>
        <taxon>eudicotyledons</taxon>
        <taxon>Gunneridae</taxon>
        <taxon>Pentapetalae</taxon>
        <taxon>rosids</taxon>
        <taxon>fabids</taxon>
        <taxon>Rosales</taxon>
        <taxon>Rosaceae</taxon>
        <taxon>Amygdaloideae</taxon>
        <taxon>Maleae</taxon>
        <taxon>Malus</taxon>
    </lineage>
</organism>
<dbReference type="AlphaFoldDB" id="A0A540LXM5"/>
<comment type="caution">
    <text evidence="1">The sequence shown here is derived from an EMBL/GenBank/DDBJ whole genome shotgun (WGS) entry which is preliminary data.</text>
</comment>
<proteinExistence type="predicted"/>
<accession>A0A540LXM5</accession>
<gene>
    <name evidence="1" type="ORF">C1H46_023313</name>
</gene>
<dbReference type="Proteomes" id="UP000315295">
    <property type="component" value="Unassembled WGS sequence"/>
</dbReference>
<keyword evidence="2" id="KW-1185">Reference proteome</keyword>
<sequence>MKDVGNEAYVLKSDPLISGLFSPAGGGGGVVSSRNPTKNKLLDGSGRRLRKIDVVSWWGKTERTWTT</sequence>